<organism evidence="1 2">
    <name type="scientific">Potamilus streckersoni</name>
    <dbReference type="NCBI Taxonomy" id="2493646"/>
    <lineage>
        <taxon>Eukaryota</taxon>
        <taxon>Metazoa</taxon>
        <taxon>Spiralia</taxon>
        <taxon>Lophotrochozoa</taxon>
        <taxon>Mollusca</taxon>
        <taxon>Bivalvia</taxon>
        <taxon>Autobranchia</taxon>
        <taxon>Heteroconchia</taxon>
        <taxon>Palaeoheterodonta</taxon>
        <taxon>Unionida</taxon>
        <taxon>Unionoidea</taxon>
        <taxon>Unionidae</taxon>
        <taxon>Ambleminae</taxon>
        <taxon>Lampsilini</taxon>
        <taxon>Potamilus</taxon>
    </lineage>
</organism>
<dbReference type="PANTHER" id="PTHR35378">
    <property type="entry name" value="UNNAMED PRODUCT"/>
    <property type="match status" value="1"/>
</dbReference>
<accession>A0AAE0SS40</accession>
<evidence type="ECO:0000313" key="1">
    <source>
        <dbReference type="EMBL" id="KAK3596680.1"/>
    </source>
</evidence>
<comment type="caution">
    <text evidence="1">The sequence shown here is derived from an EMBL/GenBank/DDBJ whole genome shotgun (WGS) entry which is preliminary data.</text>
</comment>
<gene>
    <name evidence="1" type="ORF">CHS0354_038913</name>
</gene>
<sequence>MFKRWPILFSWKQTTFILLITLFKPNYKWQHDFRYSEVSTGIYSSEMRLKTSEIYFSHDTINNRFKNHGTIGSVLDKIYGVMSIEDIPKISVTKRNGKWFTTDNRRLWIFRQLENLGKCPEIDVLERSDIPDRKFTTKNGGVSVTVRGNPESKYATNVPWRSSGSRNRASFVDSDDWDVDCSLDVDLDDCAGWNDGDDMSYDNYLDDHEYDYDYDFS</sequence>
<dbReference type="Proteomes" id="UP001195483">
    <property type="component" value="Unassembled WGS sequence"/>
</dbReference>
<reference evidence="1" key="3">
    <citation type="submission" date="2023-05" db="EMBL/GenBank/DDBJ databases">
        <authorList>
            <person name="Smith C.H."/>
        </authorList>
    </citation>
    <scope>NUCLEOTIDE SEQUENCE</scope>
    <source>
        <strain evidence="1">CHS0354</strain>
        <tissue evidence="1">Mantle</tissue>
    </source>
</reference>
<name>A0AAE0SS40_9BIVA</name>
<dbReference type="PANTHER" id="PTHR35378:SF1">
    <property type="entry name" value="C2H2-TYPE DOMAIN-CONTAINING PROTEIN"/>
    <property type="match status" value="1"/>
</dbReference>
<protein>
    <submittedName>
        <fullName evidence="1">Uncharacterized protein</fullName>
    </submittedName>
</protein>
<proteinExistence type="predicted"/>
<keyword evidence="2" id="KW-1185">Reference proteome</keyword>
<evidence type="ECO:0000313" key="2">
    <source>
        <dbReference type="Proteomes" id="UP001195483"/>
    </source>
</evidence>
<dbReference type="EMBL" id="JAEAOA010002268">
    <property type="protein sequence ID" value="KAK3596680.1"/>
    <property type="molecule type" value="Genomic_DNA"/>
</dbReference>
<reference evidence="1" key="2">
    <citation type="journal article" date="2021" name="Genome Biol. Evol.">
        <title>Developing a high-quality reference genome for a parasitic bivalve with doubly uniparental inheritance (Bivalvia: Unionida).</title>
        <authorList>
            <person name="Smith C.H."/>
        </authorList>
    </citation>
    <scope>NUCLEOTIDE SEQUENCE</scope>
    <source>
        <strain evidence="1">CHS0354</strain>
        <tissue evidence="1">Mantle</tissue>
    </source>
</reference>
<reference evidence="1" key="1">
    <citation type="journal article" date="2021" name="Genome Biol. Evol.">
        <title>A High-Quality Reference Genome for a Parasitic Bivalve with Doubly Uniparental Inheritance (Bivalvia: Unionida).</title>
        <authorList>
            <person name="Smith C.H."/>
        </authorList>
    </citation>
    <scope>NUCLEOTIDE SEQUENCE</scope>
    <source>
        <strain evidence="1">CHS0354</strain>
    </source>
</reference>
<dbReference type="AlphaFoldDB" id="A0AAE0SS40"/>